<evidence type="ECO:0000256" key="1">
    <source>
        <dbReference type="ARBA" id="ARBA00023239"/>
    </source>
</evidence>
<comment type="caution">
    <text evidence="2">The sequence shown here is derived from an EMBL/GenBank/DDBJ whole genome shotgun (WGS) entry which is preliminary data.</text>
</comment>
<keyword evidence="1" id="KW-0456">Lyase</keyword>
<evidence type="ECO:0000313" key="2">
    <source>
        <dbReference type="EMBL" id="MFC3053281.1"/>
    </source>
</evidence>
<reference evidence="3" key="1">
    <citation type="journal article" date="2019" name="Int. J. Syst. Evol. Microbiol.">
        <title>The Global Catalogue of Microorganisms (GCM) 10K type strain sequencing project: providing services to taxonomists for standard genome sequencing and annotation.</title>
        <authorList>
            <consortium name="The Broad Institute Genomics Platform"/>
            <consortium name="The Broad Institute Genome Sequencing Center for Infectious Disease"/>
            <person name="Wu L."/>
            <person name="Ma J."/>
        </authorList>
    </citation>
    <scope>NUCLEOTIDE SEQUENCE [LARGE SCALE GENOMIC DNA]</scope>
    <source>
        <strain evidence="3">KCTC 62164</strain>
    </source>
</reference>
<name>A0ABV7D8L5_9PROT</name>
<dbReference type="GO" id="GO:0016746">
    <property type="term" value="F:acyltransferase activity"/>
    <property type="evidence" value="ECO:0007669"/>
    <property type="project" value="UniProtKB-KW"/>
</dbReference>
<dbReference type="EMBL" id="JBHRSL010000018">
    <property type="protein sequence ID" value="MFC3053281.1"/>
    <property type="molecule type" value="Genomic_DNA"/>
</dbReference>
<dbReference type="PANTHER" id="PTHR12935">
    <property type="entry name" value="GAMMA-GLUTAMYLCYCLOTRANSFERASE"/>
    <property type="match status" value="1"/>
</dbReference>
<sequence>MSSFQYFAYGSNMLSQRLQARCPSAMAIGIAKAVDYTLCFDKKSADNSGKCTLLKTNNMSDIAYGVLFRIDTSERDALDDAEGFPEGYARDDSFTVVSLTDQKCIPTSTYIANKCVEGLRPYSWYHALVLAGAMEHKLPPDYIQTLAKFPYASDPDPKKNDREQKALTILKKAGYAHLFSEEKG</sequence>
<dbReference type="SUPFAM" id="SSF110857">
    <property type="entry name" value="Gamma-glutamyl cyclotransferase-like"/>
    <property type="match status" value="1"/>
</dbReference>
<dbReference type="CDD" id="cd06661">
    <property type="entry name" value="GGCT_like"/>
    <property type="match status" value="1"/>
</dbReference>
<keyword evidence="2" id="KW-0808">Transferase</keyword>
<dbReference type="Proteomes" id="UP001595444">
    <property type="component" value="Unassembled WGS sequence"/>
</dbReference>
<evidence type="ECO:0000313" key="3">
    <source>
        <dbReference type="Proteomes" id="UP001595444"/>
    </source>
</evidence>
<dbReference type="InterPro" id="IPR017939">
    <property type="entry name" value="G-Glutamylcylcotransferase"/>
</dbReference>
<keyword evidence="2" id="KW-0012">Acyltransferase</keyword>
<dbReference type="Gene3D" id="3.10.490.10">
    <property type="entry name" value="Gamma-glutamyl cyclotransferase-like"/>
    <property type="match status" value="1"/>
</dbReference>
<keyword evidence="3" id="KW-1185">Reference proteome</keyword>
<dbReference type="EC" id="2.3.2.-" evidence="2"/>
<accession>A0ABV7D8L5</accession>
<gene>
    <name evidence="2" type="ORF">ACFOKA_15360</name>
</gene>
<dbReference type="Pfam" id="PF13772">
    <property type="entry name" value="AIG2_2"/>
    <property type="match status" value="1"/>
</dbReference>
<dbReference type="InterPro" id="IPR036568">
    <property type="entry name" value="GGCT-like_sf"/>
</dbReference>
<protein>
    <submittedName>
        <fullName evidence="2">Gamma-glutamylcyclotransferase family protein</fullName>
        <ecNumber evidence="2">2.3.2.-</ecNumber>
    </submittedName>
</protein>
<organism evidence="2 3">
    <name type="scientific">Kordiimonas pumila</name>
    <dbReference type="NCBI Taxonomy" id="2161677"/>
    <lineage>
        <taxon>Bacteria</taxon>
        <taxon>Pseudomonadati</taxon>
        <taxon>Pseudomonadota</taxon>
        <taxon>Alphaproteobacteria</taxon>
        <taxon>Kordiimonadales</taxon>
        <taxon>Kordiimonadaceae</taxon>
        <taxon>Kordiimonas</taxon>
    </lineage>
</organism>
<dbReference type="PANTHER" id="PTHR12935:SF0">
    <property type="entry name" value="GAMMA-GLUTAMYLCYCLOTRANSFERASE"/>
    <property type="match status" value="1"/>
</dbReference>
<proteinExistence type="predicted"/>
<dbReference type="InterPro" id="IPR013024">
    <property type="entry name" value="GGCT-like"/>
</dbReference>
<dbReference type="RefSeq" id="WP_194214564.1">
    <property type="nucleotide sequence ID" value="NZ_CP061205.1"/>
</dbReference>